<sequence length="74" mass="8520">MTVDFFATHQASKIVLKFLTKVYLAKRSINFLPYLTKSYTCIVAFFFFKLNHVFSLSPLKVVPKMRNADCGIPL</sequence>
<protein>
    <submittedName>
        <fullName evidence="2">Uncharacterized protein</fullName>
    </submittedName>
</protein>
<reference evidence="2 3" key="1">
    <citation type="journal article" date="2018" name="Sci. Rep.">
        <title>Genomic signatures of local adaptation to the degree of environmental predictability in rotifers.</title>
        <authorList>
            <person name="Franch-Gras L."/>
            <person name="Hahn C."/>
            <person name="Garcia-Roger E.M."/>
            <person name="Carmona M.J."/>
            <person name="Serra M."/>
            <person name="Gomez A."/>
        </authorList>
    </citation>
    <scope>NUCLEOTIDE SEQUENCE [LARGE SCALE GENOMIC DNA]</scope>
    <source>
        <strain evidence="2">HYR1</strain>
    </source>
</reference>
<comment type="caution">
    <text evidence="2">The sequence shown here is derived from an EMBL/GenBank/DDBJ whole genome shotgun (WGS) entry which is preliminary data.</text>
</comment>
<dbReference type="Proteomes" id="UP000276133">
    <property type="component" value="Unassembled WGS sequence"/>
</dbReference>
<evidence type="ECO:0000313" key="3">
    <source>
        <dbReference type="Proteomes" id="UP000276133"/>
    </source>
</evidence>
<keyword evidence="1" id="KW-0812">Transmembrane</keyword>
<evidence type="ECO:0000256" key="1">
    <source>
        <dbReference type="SAM" id="Phobius"/>
    </source>
</evidence>
<keyword evidence="1" id="KW-1133">Transmembrane helix</keyword>
<feature type="transmembrane region" description="Helical" evidence="1">
    <location>
        <begin position="31"/>
        <end position="50"/>
    </location>
</feature>
<gene>
    <name evidence="2" type="ORF">BpHYR1_006434</name>
</gene>
<accession>A0A3M7SY12</accession>
<name>A0A3M7SY12_BRAPC</name>
<proteinExistence type="predicted"/>
<dbReference type="AlphaFoldDB" id="A0A3M7SY12"/>
<keyword evidence="3" id="KW-1185">Reference proteome</keyword>
<organism evidence="2 3">
    <name type="scientific">Brachionus plicatilis</name>
    <name type="common">Marine rotifer</name>
    <name type="synonym">Brachionus muelleri</name>
    <dbReference type="NCBI Taxonomy" id="10195"/>
    <lineage>
        <taxon>Eukaryota</taxon>
        <taxon>Metazoa</taxon>
        <taxon>Spiralia</taxon>
        <taxon>Gnathifera</taxon>
        <taxon>Rotifera</taxon>
        <taxon>Eurotatoria</taxon>
        <taxon>Monogononta</taxon>
        <taxon>Pseudotrocha</taxon>
        <taxon>Ploima</taxon>
        <taxon>Brachionidae</taxon>
        <taxon>Brachionus</taxon>
    </lineage>
</organism>
<evidence type="ECO:0000313" key="2">
    <source>
        <dbReference type="EMBL" id="RNA40565.1"/>
    </source>
</evidence>
<keyword evidence="1" id="KW-0472">Membrane</keyword>
<dbReference type="EMBL" id="REGN01000631">
    <property type="protein sequence ID" value="RNA40565.1"/>
    <property type="molecule type" value="Genomic_DNA"/>
</dbReference>